<comment type="caution">
    <text evidence="2">The sequence shown here is derived from an EMBL/GenBank/DDBJ whole genome shotgun (WGS) entry which is preliminary data.</text>
</comment>
<organism evidence="2 3">
    <name type="scientific">Botrytis elliptica</name>
    <dbReference type="NCBI Taxonomy" id="278938"/>
    <lineage>
        <taxon>Eukaryota</taxon>
        <taxon>Fungi</taxon>
        <taxon>Dikarya</taxon>
        <taxon>Ascomycota</taxon>
        <taxon>Pezizomycotina</taxon>
        <taxon>Leotiomycetes</taxon>
        <taxon>Helotiales</taxon>
        <taxon>Sclerotiniaceae</taxon>
        <taxon>Botrytis</taxon>
    </lineage>
</organism>
<gene>
    <name evidence="2" type="ORF">BELL_0293g00080</name>
</gene>
<dbReference type="Proteomes" id="UP000297229">
    <property type="component" value="Unassembled WGS sequence"/>
</dbReference>
<protein>
    <submittedName>
        <fullName evidence="2">Uncharacterized protein</fullName>
    </submittedName>
</protein>
<feature type="region of interest" description="Disordered" evidence="1">
    <location>
        <begin position="46"/>
        <end position="78"/>
    </location>
</feature>
<proteinExistence type="predicted"/>
<dbReference type="AlphaFoldDB" id="A0A4Z1JZC5"/>
<keyword evidence="3" id="KW-1185">Reference proteome</keyword>
<evidence type="ECO:0000256" key="1">
    <source>
        <dbReference type="SAM" id="MobiDB-lite"/>
    </source>
</evidence>
<evidence type="ECO:0000313" key="3">
    <source>
        <dbReference type="Proteomes" id="UP000297229"/>
    </source>
</evidence>
<name>A0A4Z1JZC5_9HELO</name>
<accession>A0A4Z1JZC5</accession>
<dbReference type="EMBL" id="PQXM01000291">
    <property type="protein sequence ID" value="TGO74297.1"/>
    <property type="molecule type" value="Genomic_DNA"/>
</dbReference>
<evidence type="ECO:0000313" key="2">
    <source>
        <dbReference type="EMBL" id="TGO74297.1"/>
    </source>
</evidence>
<reference evidence="2 3" key="1">
    <citation type="submission" date="2017-12" db="EMBL/GenBank/DDBJ databases">
        <title>Comparative genomics of Botrytis spp.</title>
        <authorList>
            <person name="Valero-Jimenez C.A."/>
            <person name="Tapia P."/>
            <person name="Veloso J."/>
            <person name="Silva-Moreno E."/>
            <person name="Staats M."/>
            <person name="Valdes J.H."/>
            <person name="Van Kan J.A.L."/>
        </authorList>
    </citation>
    <scope>NUCLEOTIDE SEQUENCE [LARGE SCALE GENOMIC DNA]</scope>
    <source>
        <strain evidence="2 3">Be9601</strain>
    </source>
</reference>
<sequence length="78" mass="8712">MLRLENKYLVSYHPATIQAPNLKHQESFSIPLNYTGDSAPFIQGAREKQRSGDASDRKDNANKIKALKTSDAHVHGSF</sequence>